<evidence type="ECO:0000313" key="2">
    <source>
        <dbReference type="EMBL" id="PXY88297.1"/>
    </source>
</evidence>
<evidence type="ECO:0000256" key="1">
    <source>
        <dbReference type="SAM" id="MobiDB-lite"/>
    </source>
</evidence>
<evidence type="ECO:0000313" key="3">
    <source>
        <dbReference type="Proteomes" id="UP000248128"/>
    </source>
</evidence>
<accession>A0A318MPN7</accession>
<gene>
    <name evidence="2" type="ORF">DKK74_03755</name>
</gene>
<reference evidence="2 3" key="1">
    <citation type="submission" date="2018-05" db="EMBL/GenBank/DDBJ databases">
        <title>Reference genomes for bee gut microbiota database.</title>
        <authorList>
            <person name="Ellegaard K.M."/>
        </authorList>
    </citation>
    <scope>NUCLEOTIDE SEQUENCE [LARGE SCALE GENOMIC DNA]</scope>
    <source>
        <strain evidence="2 3">ESL0199</strain>
    </source>
</reference>
<proteinExistence type="predicted"/>
<organism evidence="2 3">
    <name type="scientific">Bifidobacterium asteroides</name>
    <dbReference type="NCBI Taxonomy" id="1684"/>
    <lineage>
        <taxon>Bacteria</taxon>
        <taxon>Bacillati</taxon>
        <taxon>Actinomycetota</taxon>
        <taxon>Actinomycetes</taxon>
        <taxon>Bifidobacteriales</taxon>
        <taxon>Bifidobacteriaceae</taxon>
        <taxon>Bifidobacterium</taxon>
    </lineage>
</organism>
<protein>
    <submittedName>
        <fullName evidence="2">Uncharacterized protein</fullName>
    </submittedName>
</protein>
<dbReference type="Proteomes" id="UP000248128">
    <property type="component" value="Unassembled WGS sequence"/>
</dbReference>
<dbReference type="EMBL" id="QGLK01000003">
    <property type="protein sequence ID" value="PXY88297.1"/>
    <property type="molecule type" value="Genomic_DNA"/>
</dbReference>
<name>A0A318MPN7_9BIFI</name>
<dbReference type="AlphaFoldDB" id="A0A318MPN7"/>
<sequence>MVAEATGIKDGEPDYTKYGVADIDEQDGRADCGCDQTTDDDDMRTVTVGQAAGPSGHEQSQDTGEAIEPNLRRIQTVRRFGECY</sequence>
<feature type="region of interest" description="Disordered" evidence="1">
    <location>
        <begin position="1"/>
        <end position="67"/>
    </location>
</feature>
<comment type="caution">
    <text evidence="2">The sequence shown here is derived from an EMBL/GenBank/DDBJ whole genome shotgun (WGS) entry which is preliminary data.</text>
</comment>